<dbReference type="EMBL" id="FOTW01000004">
    <property type="protein sequence ID" value="SFL48438.1"/>
    <property type="molecule type" value="Genomic_DNA"/>
</dbReference>
<proteinExistence type="predicted"/>
<feature type="coiled-coil region" evidence="1">
    <location>
        <begin position="314"/>
        <end position="348"/>
    </location>
</feature>
<feature type="transmembrane region" description="Helical" evidence="2">
    <location>
        <begin position="270"/>
        <end position="294"/>
    </location>
</feature>
<keyword evidence="2" id="KW-0812">Transmembrane</keyword>
<reference evidence="3 4" key="1">
    <citation type="submission" date="2016-10" db="EMBL/GenBank/DDBJ databases">
        <authorList>
            <person name="de Groot N.N."/>
        </authorList>
    </citation>
    <scope>NUCLEOTIDE SEQUENCE [LARGE SCALE GENOMIC DNA]</scope>
    <source>
        <strain evidence="3 4">ATCC 43154</strain>
    </source>
</reference>
<dbReference type="RefSeq" id="WP_093382920.1">
    <property type="nucleotide sequence ID" value="NZ_FOTW01000004.1"/>
</dbReference>
<feature type="transmembrane region" description="Helical" evidence="2">
    <location>
        <begin position="53"/>
        <end position="77"/>
    </location>
</feature>
<evidence type="ECO:0008006" key="5">
    <source>
        <dbReference type="Google" id="ProtNLM"/>
    </source>
</evidence>
<dbReference type="AlphaFoldDB" id="A0A1I4I1X5"/>
<evidence type="ECO:0000313" key="3">
    <source>
        <dbReference type="EMBL" id="SFL48438.1"/>
    </source>
</evidence>
<dbReference type="STRING" id="758825.SAMN02982985_00408"/>
<evidence type="ECO:0000313" key="4">
    <source>
        <dbReference type="Proteomes" id="UP000199470"/>
    </source>
</evidence>
<keyword evidence="2" id="KW-1133">Transmembrane helix</keyword>
<sequence length="399" mass="41274">MTTAAPSGSNSYALLRAAEAVTNWRALAMSALAGLAFFLFLALSGWLAKSSVLLGGLFFLLSLVLGLVGYSSVGIVLMRRSQGQDIGLVDAFLQALFTVHRLLGLAVLLFLAFVGLALATLLVLAVCKIPGLGPLVYSVAFPILTVILGLTTAGMFYVVMPLAAPAIWSGNTIWETAARMLVIVRQRLLPVITQLVILSLLVLFLSGVVTFVLMTGYMTTLGLSSAVGINASGNAMGMVQSMMLGGMGGMGGMGGLGGLGGYGMDGATSYFGAFAFATGLLFTVGMIIPFLTFINGTCLIYLQTIEGLHFDAAEEQLRGHVDEAKRRAQEARERASAKLQEVKAAQRAPQEAAPTAPAASVAPAAAATPAATARACASCHAPLAADDVFCGECGAKNPL</sequence>
<dbReference type="Proteomes" id="UP000199470">
    <property type="component" value="Unassembled WGS sequence"/>
</dbReference>
<protein>
    <recommendedName>
        <fullName evidence="5">Zinc-ribbon domain-containing protein</fullName>
    </recommendedName>
</protein>
<keyword evidence="1" id="KW-0175">Coiled coil</keyword>
<keyword evidence="2" id="KW-0472">Membrane</keyword>
<accession>A0A1I4I1X5</accession>
<name>A0A1I4I1X5_9BURK</name>
<evidence type="ECO:0000256" key="1">
    <source>
        <dbReference type="SAM" id="Coils"/>
    </source>
</evidence>
<feature type="transmembrane region" description="Helical" evidence="2">
    <location>
        <begin position="26"/>
        <end position="47"/>
    </location>
</feature>
<feature type="transmembrane region" description="Helical" evidence="2">
    <location>
        <begin position="102"/>
        <end position="124"/>
    </location>
</feature>
<keyword evidence="4" id="KW-1185">Reference proteome</keyword>
<feature type="transmembrane region" description="Helical" evidence="2">
    <location>
        <begin position="243"/>
        <end position="264"/>
    </location>
</feature>
<gene>
    <name evidence="3" type="ORF">SAMN02982985_00408</name>
</gene>
<organism evidence="3 4">
    <name type="scientific">Rugamonas rubra</name>
    <dbReference type="NCBI Taxonomy" id="758825"/>
    <lineage>
        <taxon>Bacteria</taxon>
        <taxon>Pseudomonadati</taxon>
        <taxon>Pseudomonadota</taxon>
        <taxon>Betaproteobacteria</taxon>
        <taxon>Burkholderiales</taxon>
        <taxon>Oxalobacteraceae</taxon>
        <taxon>Telluria group</taxon>
        <taxon>Rugamonas</taxon>
    </lineage>
</organism>
<dbReference type="OrthoDB" id="8795105at2"/>
<feature type="transmembrane region" description="Helical" evidence="2">
    <location>
        <begin position="136"/>
        <end position="159"/>
    </location>
</feature>
<evidence type="ECO:0000256" key="2">
    <source>
        <dbReference type="SAM" id="Phobius"/>
    </source>
</evidence>